<evidence type="ECO:0000313" key="1">
    <source>
        <dbReference type="EMBL" id="NZA26355.1"/>
    </source>
</evidence>
<proteinExistence type="predicted"/>
<protein>
    <submittedName>
        <fullName evidence="1">Uncharacterized protein</fullName>
    </submittedName>
</protein>
<reference evidence="1 2" key="1">
    <citation type="submission" date="2020-07" db="EMBL/GenBank/DDBJ databases">
        <title>Luteimonas sp. SJ-92.</title>
        <authorList>
            <person name="Huang X.-X."/>
            <person name="Xu L."/>
            <person name="Sun J.-Q."/>
        </authorList>
    </citation>
    <scope>NUCLEOTIDE SEQUENCE [LARGE SCALE GENOMIC DNA]</scope>
    <source>
        <strain evidence="1 2">SJ-92</strain>
    </source>
</reference>
<sequence>MAAVTFTGCAQDRPLEIAGTVRYLETGQVLEGAEIHLLLVGDQMPPQLPEMTTISVAFSDKEGRYSFQADENHGFMIQLVPSTCQWLGDRVPVRNEAGEEAEGVTRITVDLNTRVDNAHDCEGE</sequence>
<evidence type="ECO:0000313" key="2">
    <source>
        <dbReference type="Proteomes" id="UP000578091"/>
    </source>
</evidence>
<keyword evidence="2" id="KW-1185">Reference proteome</keyword>
<gene>
    <name evidence="1" type="ORF">H0E84_08150</name>
</gene>
<accession>A0A853JBY4</accession>
<dbReference type="AlphaFoldDB" id="A0A853JBY4"/>
<name>A0A853JBY4_9GAMM</name>
<dbReference type="EMBL" id="JACCKA010000052">
    <property type="protein sequence ID" value="NZA26355.1"/>
    <property type="molecule type" value="Genomic_DNA"/>
</dbReference>
<comment type="caution">
    <text evidence="1">The sequence shown here is derived from an EMBL/GenBank/DDBJ whole genome shotgun (WGS) entry which is preliminary data.</text>
</comment>
<dbReference type="Proteomes" id="UP000578091">
    <property type="component" value="Unassembled WGS sequence"/>
</dbReference>
<organism evidence="1 2">
    <name type="scientific">Luteimonas salinisoli</name>
    <dbReference type="NCBI Taxonomy" id="2752307"/>
    <lineage>
        <taxon>Bacteria</taxon>
        <taxon>Pseudomonadati</taxon>
        <taxon>Pseudomonadota</taxon>
        <taxon>Gammaproteobacteria</taxon>
        <taxon>Lysobacterales</taxon>
        <taxon>Lysobacteraceae</taxon>
        <taxon>Luteimonas</taxon>
    </lineage>
</organism>
<dbReference type="RefSeq" id="WP_180678150.1">
    <property type="nucleotide sequence ID" value="NZ_JACCKA010000052.1"/>
</dbReference>